<dbReference type="PANTHER" id="PTHR46546">
    <property type="entry name" value="SHEWANELLA-LIKE PROTEIN PHOSPHATASE 1"/>
    <property type="match status" value="1"/>
</dbReference>
<dbReference type="PANTHER" id="PTHR46546:SF4">
    <property type="entry name" value="SHEWANELLA-LIKE PROTEIN PHOSPHATASE 1"/>
    <property type="match status" value="1"/>
</dbReference>
<dbReference type="SUPFAM" id="SSF56300">
    <property type="entry name" value="Metallo-dependent phosphatases"/>
    <property type="match status" value="1"/>
</dbReference>
<feature type="domain" description="Calcineurin-like phosphoesterase" evidence="1">
    <location>
        <begin position="41"/>
        <end position="257"/>
    </location>
</feature>
<dbReference type="InterPro" id="IPR029052">
    <property type="entry name" value="Metallo-depent_PP-like"/>
</dbReference>
<dbReference type="KEGG" id="pseg:D3H65_14985"/>
<dbReference type="Pfam" id="PF00149">
    <property type="entry name" value="Metallophos"/>
    <property type="match status" value="1"/>
</dbReference>
<accession>A0A3B7MN97</accession>
<dbReference type="EMBL" id="CP032157">
    <property type="protein sequence ID" value="AXY75207.1"/>
    <property type="molecule type" value="Genomic_DNA"/>
</dbReference>
<dbReference type="Proteomes" id="UP000263900">
    <property type="component" value="Chromosome"/>
</dbReference>
<evidence type="ECO:0000313" key="3">
    <source>
        <dbReference type="Proteomes" id="UP000263900"/>
    </source>
</evidence>
<protein>
    <recommendedName>
        <fullName evidence="1">Calcineurin-like phosphoesterase domain-containing protein</fullName>
    </recommendedName>
</protein>
<proteinExistence type="predicted"/>
<name>A0A3B7MN97_9BACT</name>
<evidence type="ECO:0000259" key="1">
    <source>
        <dbReference type="Pfam" id="PF00149"/>
    </source>
</evidence>
<reference evidence="2 3" key="1">
    <citation type="submission" date="2018-09" db="EMBL/GenBank/DDBJ databases">
        <title>Genome sequencing of strain 6GH32-13.</title>
        <authorList>
            <person name="Weon H.-Y."/>
            <person name="Heo J."/>
            <person name="Kwon S.-W."/>
        </authorList>
    </citation>
    <scope>NUCLEOTIDE SEQUENCE [LARGE SCALE GENOMIC DNA]</scope>
    <source>
        <strain evidence="2 3">5GH32-13</strain>
    </source>
</reference>
<evidence type="ECO:0000313" key="2">
    <source>
        <dbReference type="EMBL" id="AXY75207.1"/>
    </source>
</evidence>
<dbReference type="GO" id="GO:0016787">
    <property type="term" value="F:hydrolase activity"/>
    <property type="evidence" value="ECO:0007669"/>
    <property type="project" value="InterPro"/>
</dbReference>
<organism evidence="2 3">
    <name type="scientific">Paraflavitalea soli</name>
    <dbReference type="NCBI Taxonomy" id="2315862"/>
    <lineage>
        <taxon>Bacteria</taxon>
        <taxon>Pseudomonadati</taxon>
        <taxon>Bacteroidota</taxon>
        <taxon>Chitinophagia</taxon>
        <taxon>Chitinophagales</taxon>
        <taxon>Chitinophagaceae</taxon>
        <taxon>Paraflavitalea</taxon>
    </lineage>
</organism>
<dbReference type="AlphaFoldDB" id="A0A3B7MN97"/>
<dbReference type="OrthoDB" id="7550081at2"/>
<dbReference type="Gene3D" id="3.60.21.10">
    <property type="match status" value="1"/>
</dbReference>
<dbReference type="InterPro" id="IPR004843">
    <property type="entry name" value="Calcineurin-like_PHP"/>
</dbReference>
<dbReference type="RefSeq" id="WP_119051088.1">
    <property type="nucleotide sequence ID" value="NZ_CP032157.1"/>
</dbReference>
<gene>
    <name evidence="2" type="ORF">D3H65_14985</name>
</gene>
<keyword evidence="3" id="KW-1185">Reference proteome</keyword>
<sequence>MMPRFKIDLQVDYPGKPDRYYSLRLKQALKNEPVTYAMPKRLFVIADIEGHFQPFCKQLLKRRIIDKYLQWTFGEGHLVILGDCFLDSDAQAAECLWFIYSLEEQARKEGGYVHFILGNHKILTSEWRSTHPRYAEQKANSRKPITALYNGNTELWHWLQTKNVIEKIGPLLFVHGGIPPAVNSLPQSLAEINDLARANYTNTGSSFTDTAHTLLFTAADSPFYYQGYYDGTATSEQVDATLAKFGVHTIITGHTLQPEATAYFDNKVISVNINPESINAEGLFMMRKRIYRITKEGRREKIKKG</sequence>